<proteinExistence type="predicted"/>
<dbReference type="PANTHER" id="PTHR34222:SF37">
    <property type="entry name" value="RETROTRANSPOSON GAG DOMAIN-CONTAINING PROTEIN"/>
    <property type="match status" value="1"/>
</dbReference>
<reference evidence="2 3" key="1">
    <citation type="journal article" date="2018" name="PLoS Genet.">
        <title>Population sequencing reveals clonal diversity and ancestral inbreeding in the grapevine cultivar Chardonnay.</title>
        <authorList>
            <person name="Roach M.J."/>
            <person name="Johnson D.L."/>
            <person name="Bohlmann J."/>
            <person name="van Vuuren H.J."/>
            <person name="Jones S.J."/>
            <person name="Pretorius I.S."/>
            <person name="Schmidt S.A."/>
            <person name="Borneman A.R."/>
        </authorList>
    </citation>
    <scope>NUCLEOTIDE SEQUENCE [LARGE SCALE GENOMIC DNA]</scope>
    <source>
        <strain evidence="3">cv. Chardonnay</strain>
        <tissue evidence="2">Leaf</tissue>
    </source>
</reference>
<protein>
    <recommendedName>
        <fullName evidence="4">Retrotransposon gag domain-containing protein</fullName>
    </recommendedName>
</protein>
<dbReference type="PANTHER" id="PTHR34222">
    <property type="entry name" value="GAG_PRE-INTEGRS DOMAIN-CONTAINING PROTEIN"/>
    <property type="match status" value="1"/>
</dbReference>
<evidence type="ECO:0000313" key="3">
    <source>
        <dbReference type="Proteomes" id="UP000288805"/>
    </source>
</evidence>
<feature type="compositionally biased region" description="Low complexity" evidence="1">
    <location>
        <begin position="76"/>
        <end position="109"/>
    </location>
</feature>
<feature type="region of interest" description="Disordered" evidence="1">
    <location>
        <begin position="74"/>
        <end position="115"/>
    </location>
</feature>
<evidence type="ECO:0008006" key="4">
    <source>
        <dbReference type="Google" id="ProtNLM"/>
    </source>
</evidence>
<dbReference type="AlphaFoldDB" id="A0A438KK65"/>
<accession>A0A438KK65</accession>
<name>A0A438KK65_VITVI</name>
<organism evidence="2 3">
    <name type="scientific">Vitis vinifera</name>
    <name type="common">Grape</name>
    <dbReference type="NCBI Taxonomy" id="29760"/>
    <lineage>
        <taxon>Eukaryota</taxon>
        <taxon>Viridiplantae</taxon>
        <taxon>Streptophyta</taxon>
        <taxon>Embryophyta</taxon>
        <taxon>Tracheophyta</taxon>
        <taxon>Spermatophyta</taxon>
        <taxon>Magnoliopsida</taxon>
        <taxon>eudicotyledons</taxon>
        <taxon>Gunneridae</taxon>
        <taxon>Pentapetalae</taxon>
        <taxon>rosids</taxon>
        <taxon>Vitales</taxon>
        <taxon>Vitaceae</taxon>
        <taxon>Viteae</taxon>
        <taxon>Vitis</taxon>
    </lineage>
</organism>
<comment type="caution">
    <text evidence="2">The sequence shown here is derived from an EMBL/GenBank/DDBJ whole genome shotgun (WGS) entry which is preliminary data.</text>
</comment>
<gene>
    <name evidence="2" type="ORF">CK203_002088</name>
</gene>
<sequence length="147" mass="17148">MKISTTKQGERSVTEYANLLKNLWQEMDDYQCIQMKDSEDAVILKRFVEKERNFEFLAGLNLEFDQVRVRKLHGRPPNFNNNNKGWKPNGGQQKNVQGHANLTNNNPPNDENETLTHGEFKEDIERLKRLLGSLEKTIQCLLLSTFR</sequence>
<evidence type="ECO:0000313" key="2">
    <source>
        <dbReference type="EMBL" id="RVX21570.1"/>
    </source>
</evidence>
<dbReference type="EMBL" id="QGNW01000005">
    <property type="protein sequence ID" value="RVX21570.1"/>
    <property type="molecule type" value="Genomic_DNA"/>
</dbReference>
<dbReference type="Proteomes" id="UP000288805">
    <property type="component" value="Unassembled WGS sequence"/>
</dbReference>
<evidence type="ECO:0000256" key="1">
    <source>
        <dbReference type="SAM" id="MobiDB-lite"/>
    </source>
</evidence>